<gene>
    <name evidence="2" type="ORF">PLEPLA_LOCUS8334</name>
</gene>
<protein>
    <submittedName>
        <fullName evidence="2">Uncharacterized protein</fullName>
    </submittedName>
</protein>
<reference evidence="2" key="1">
    <citation type="submission" date="2020-03" db="EMBL/GenBank/DDBJ databases">
        <authorList>
            <person name="Weist P."/>
        </authorList>
    </citation>
    <scope>NUCLEOTIDE SEQUENCE</scope>
</reference>
<organism evidence="2 3">
    <name type="scientific">Pleuronectes platessa</name>
    <name type="common">European plaice</name>
    <dbReference type="NCBI Taxonomy" id="8262"/>
    <lineage>
        <taxon>Eukaryota</taxon>
        <taxon>Metazoa</taxon>
        <taxon>Chordata</taxon>
        <taxon>Craniata</taxon>
        <taxon>Vertebrata</taxon>
        <taxon>Euteleostomi</taxon>
        <taxon>Actinopterygii</taxon>
        <taxon>Neopterygii</taxon>
        <taxon>Teleostei</taxon>
        <taxon>Neoteleostei</taxon>
        <taxon>Acanthomorphata</taxon>
        <taxon>Carangaria</taxon>
        <taxon>Pleuronectiformes</taxon>
        <taxon>Pleuronectoidei</taxon>
        <taxon>Pleuronectidae</taxon>
        <taxon>Pleuronectes</taxon>
    </lineage>
</organism>
<evidence type="ECO:0000313" key="3">
    <source>
        <dbReference type="Proteomes" id="UP001153269"/>
    </source>
</evidence>
<proteinExistence type="predicted"/>
<keyword evidence="3" id="KW-1185">Reference proteome</keyword>
<dbReference type="Proteomes" id="UP001153269">
    <property type="component" value="Unassembled WGS sequence"/>
</dbReference>
<evidence type="ECO:0000313" key="2">
    <source>
        <dbReference type="EMBL" id="CAB1420459.1"/>
    </source>
</evidence>
<dbReference type="EMBL" id="CADEAL010000455">
    <property type="protein sequence ID" value="CAB1420459.1"/>
    <property type="molecule type" value="Genomic_DNA"/>
</dbReference>
<sequence length="174" mass="18936">METLLSSAPPTPHSQRLRGGHRSDDLGSKHRGKRRAHLVPLEAKVPALPSLDDKPEEQAVEETPGKFVFFYFLSLVNDGYLCVRSLDCAAGRAQRSRCGQKTLEQGRVRVPGDKEVEAAPFILCDCGGCRGRPRGFAEEQEEDAGSCVCMGERGPGAALNGPNKRHRNLSIQLG</sequence>
<dbReference type="AlphaFoldDB" id="A0A9N7TWY6"/>
<evidence type="ECO:0000256" key="1">
    <source>
        <dbReference type="SAM" id="MobiDB-lite"/>
    </source>
</evidence>
<name>A0A9N7TWY6_PLEPL</name>
<feature type="region of interest" description="Disordered" evidence="1">
    <location>
        <begin position="1"/>
        <end position="39"/>
    </location>
</feature>
<accession>A0A9N7TWY6</accession>
<comment type="caution">
    <text evidence="2">The sequence shown here is derived from an EMBL/GenBank/DDBJ whole genome shotgun (WGS) entry which is preliminary data.</text>
</comment>